<feature type="compositionally biased region" description="Basic and acidic residues" evidence="1">
    <location>
        <begin position="1452"/>
        <end position="1492"/>
    </location>
</feature>
<feature type="compositionally biased region" description="Basic and acidic residues" evidence="1">
    <location>
        <begin position="1433"/>
        <end position="1445"/>
    </location>
</feature>
<feature type="compositionally biased region" description="Basic and acidic residues" evidence="1">
    <location>
        <begin position="131"/>
        <end position="147"/>
    </location>
</feature>
<feature type="compositionally biased region" description="Low complexity" evidence="1">
    <location>
        <begin position="381"/>
        <end position="401"/>
    </location>
</feature>
<dbReference type="EMBL" id="FR823389">
    <property type="protein sequence ID" value="CBZ52787.1"/>
    <property type="molecule type" value="Genomic_DNA"/>
</dbReference>
<feature type="compositionally biased region" description="Basic and acidic residues" evidence="1">
    <location>
        <begin position="555"/>
        <end position="572"/>
    </location>
</feature>
<evidence type="ECO:0000313" key="4">
    <source>
        <dbReference type="Proteomes" id="UP000007494"/>
    </source>
</evidence>
<feature type="region of interest" description="Disordered" evidence="1">
    <location>
        <begin position="489"/>
        <end position="708"/>
    </location>
</feature>
<feature type="compositionally biased region" description="Basic and acidic residues" evidence="1">
    <location>
        <begin position="1677"/>
        <end position="1695"/>
    </location>
</feature>
<feature type="compositionally biased region" description="Basic and acidic residues" evidence="1">
    <location>
        <begin position="194"/>
        <end position="209"/>
    </location>
</feature>
<feature type="region of interest" description="Disordered" evidence="1">
    <location>
        <begin position="1647"/>
        <end position="1802"/>
    </location>
</feature>
<feature type="compositionally biased region" description="Basic and acidic residues" evidence="1">
    <location>
        <begin position="799"/>
        <end position="815"/>
    </location>
</feature>
<feature type="compositionally biased region" description="Basic and acidic residues" evidence="1">
    <location>
        <begin position="1122"/>
        <end position="1136"/>
    </location>
</feature>
<evidence type="ECO:0000256" key="1">
    <source>
        <dbReference type="SAM" id="MobiDB-lite"/>
    </source>
</evidence>
<feature type="compositionally biased region" description="Low complexity" evidence="1">
    <location>
        <begin position="1418"/>
        <end position="1429"/>
    </location>
</feature>
<dbReference type="GeneID" id="13442659"/>
<feature type="compositionally biased region" description="Polar residues" evidence="1">
    <location>
        <begin position="573"/>
        <end position="588"/>
    </location>
</feature>
<feature type="compositionally biased region" description="Basic and acidic residues" evidence="1">
    <location>
        <begin position="726"/>
        <end position="743"/>
    </location>
</feature>
<feature type="region of interest" description="Disordered" evidence="1">
    <location>
        <begin position="1122"/>
        <end position="1163"/>
    </location>
</feature>
<sequence>MLRTQEASSAAIASDSRRPWNCRRGEGRLFSSYERSQERAPFTFREVRVEKGGNSSGRARTEATGRNRSPAEPRIPTSLTCKKLPLESRGGLLEGRTLRLCSTLRRKPCRPSPSSVAPGCGDEKVERFPFRRRSPRLEKLQKQREADDLAGSDASGTSGRAASHASRGLHPSLSSKSPGRKGTRQKLTGSTRGFLRDETAAEGRTKSEASDAAGSRGRPVRHEAIGSVAHVANTGKDSCREKGGRGPQHGDAPTRTKSGERGTRDNEATRPGKMEERDLDPLTRSHLAEGLPPEKCRQDSPRTRTAHIPEQSCAPSVRPIFCTPTGGPLRASLTSDSRRSWERATFFSRTPFSDCSAFSVSPPEHVSPSSFLPSAAGSGESRPVSSPRPSASSPLARRPSLCSGVPSSNGSSEPSNRLASFQRCAGGQASARESVASPRGSLVASSTFSRGQGPQGCVDTARGPTGCTPFDRQEVDACQLAPQHLERGHQVGITSADPVRSSLSMRAETSNDTVAETALFVSQAAASRRSRFSDAARTPVWGGRSRQSVKRPSPQRRDLRESGKREKDKPDEQGQSSLQRMRSVSSPVVTPAGMPMPKSFHGSGSASVDVEEEAEDEREAVAGSLSCLLPRIAEGRERCASPSSKQRASSKRPREVPGGCQGGMPVLLGRLSGQNKDGCVTHRNRHRTLDAEEKTTAAQGKQQAETAWCGREQTDLAAERAAERLQRSTERLEKQERELREVDASEVGDSVTLRPAEWFSRVKSAAAVSVDADTGRDGDSLCPRRAGEARSWQGASQVRDAEGGERRKTRDRGSRDQGAARPERHQPEQGLAVTSAELLGRQAHYAWREERSTASRSSCPTRSRHEVPEDVEASSSRTVCGSPLRGSFEEGRGTGTVSKRPEETALARTSSRREDRFASRRRSTEACHRREKCLSPGGRSHSVNEEVLSPVSRLSFQGTDTQCQRRTLAASDPHCRDSCVASLSLCKTCPRLSQQVGTARHPQNRPFRRASCALGRGEAIRDHPAESSAWPKACGTETRALELGRTAASGLSEALAIGEQAPSNQALGDAFFLYRSPKWPTSEDAPEPESRQGWRFCRDPRRLASEEAESFLPLDLAWRENTQEKRDKASGSEGTRKLLTRTVSTPGWESRNQSSWGRDGADAAGRENACRRGVVSAPVCLGYDDHSRDFFPLAFRSQKETAEAGKKMRENHVSPTRSEGTQADGGNGEESSSPQAWRTKRPCSSSSSPILPDDRRRRDSDRDEPVKEARTPRPAGLFSPPSESWSGARLPSFGTSGGPVRLNQSSLSGRASDPGPPSPCPHRESLKGTHRKEVDGNESGMKSSASACADGSSTSSVEEAAPSHVRDSAAWRQVESIRRRASLPVNHRASGSAALPCSCVRVLSPYSPSSRHSDGESVAGVRRAGAEGRAPPRRSEDQSSTDRGDPASAWAGKERVHQRDQLGRFDSKASQKGKREQVSAGLDARETPREWGKALTQDGGFLRSPTLSAPLPPRRTPSFDGGRCFTVSPVQKPATKHSENGQSQGRGVPGPSGKSVSGSRHACCMKEERKNVSASSPSWMRSSSLRSCQSAHVREGTDASDHDGFCGEKADRALSFSSEEDLQTQSVESEVCRWTWRAEKRTDTLCREGQLDGSTGGSPSPIPPCRENGELSNRSRLRCETHLDGPGEAREDSNPAKEAWVPELRRSSKVHGRLEMDSSGSAGRREGVFGGRQSTDGLSNGESRVPKKGGQNESLPMETKEEASFRRSQVISRPSSGLSVARGPNGFTELDTSRETPEATARCSFGDSSSLVRRIVWEVRPGRPICRCPVAPFSGTRASAETAFASRAGSRTSSGSAVSGGFPSFIADKKRTESAGGSVRLQKGTGARLYVELLPCGVCGGLPEAQIVN</sequence>
<dbReference type="Proteomes" id="UP000007494">
    <property type="component" value="Chromosome VIIb"/>
</dbReference>
<dbReference type="RefSeq" id="XP_003882819.1">
    <property type="nucleotide sequence ID" value="XM_003882770.1"/>
</dbReference>
<feature type="region of interest" description="Disordered" evidence="1">
    <location>
        <begin position="352"/>
        <end position="457"/>
    </location>
</feature>
<dbReference type="OMA" id="RTPFSDC"/>
<feature type="compositionally biased region" description="Basic and acidic residues" evidence="1">
    <location>
        <begin position="1202"/>
        <end position="1212"/>
    </location>
</feature>
<dbReference type="OrthoDB" id="330528at2759"/>
<feature type="compositionally biased region" description="Polar residues" evidence="1">
    <location>
        <begin position="501"/>
        <end position="514"/>
    </location>
</feature>
<feature type="region of interest" description="Disordered" evidence="1">
    <location>
        <begin position="131"/>
        <end position="340"/>
    </location>
</feature>
<proteinExistence type="predicted"/>
<evidence type="ECO:0000313" key="2">
    <source>
        <dbReference type="EMBL" id="CBZ52787.1"/>
    </source>
</evidence>
<feature type="compositionally biased region" description="Polar residues" evidence="1">
    <location>
        <begin position="696"/>
        <end position="705"/>
    </location>
</feature>
<accession>F0VGE3</accession>
<feature type="compositionally biased region" description="Basic and acidic residues" evidence="1">
    <location>
        <begin position="59"/>
        <end position="71"/>
    </location>
</feature>
<feature type="compositionally biased region" description="Acidic residues" evidence="1">
    <location>
        <begin position="609"/>
        <end position="618"/>
    </location>
</feature>
<feature type="compositionally biased region" description="Low complexity" evidence="1">
    <location>
        <begin position="522"/>
        <end position="537"/>
    </location>
</feature>
<feature type="compositionally biased region" description="Low complexity" evidence="1">
    <location>
        <begin position="359"/>
        <end position="370"/>
    </location>
</feature>
<feature type="compositionally biased region" description="Polar residues" evidence="1">
    <location>
        <begin position="1766"/>
        <end position="1778"/>
    </location>
</feature>
<feature type="compositionally biased region" description="Polar residues" evidence="1">
    <location>
        <begin position="405"/>
        <end position="419"/>
    </location>
</feature>
<protein>
    <submittedName>
        <fullName evidence="2">Uncharacterized protein</fullName>
    </submittedName>
</protein>
<keyword evidence="4" id="KW-1185">Reference proteome</keyword>
<reference evidence="3" key="4">
    <citation type="journal article" date="2015" name="PLoS ONE">
        <title>Comprehensive Evaluation of Toxoplasma gondii VEG and Neospora caninum LIV Genomes with Tachyzoite Stage Transcriptome and Proteome Defines Novel Transcript Features.</title>
        <authorList>
            <person name="Ramaprasad A."/>
            <person name="Mourier T."/>
            <person name="Naeem R."/>
            <person name="Malas T.B."/>
            <person name="Moussa E."/>
            <person name="Panigrahi A."/>
            <person name="Vermont S.J."/>
            <person name="Otto T.D."/>
            <person name="Wastling J."/>
            <person name="Pain A."/>
        </authorList>
    </citation>
    <scope>NUCLEOTIDE SEQUENCE</scope>
    <source>
        <strain evidence="3">Liverpool</strain>
    </source>
</reference>
<feature type="region of interest" description="Disordered" evidence="1">
    <location>
        <begin position="765"/>
        <end position="834"/>
    </location>
</feature>
<feature type="compositionally biased region" description="Basic and acidic residues" evidence="1">
    <location>
        <begin position="252"/>
        <end position="302"/>
    </location>
</feature>
<feature type="compositionally biased region" description="Basic and acidic residues" evidence="1">
    <location>
        <begin position="1252"/>
        <end position="1271"/>
    </location>
</feature>
<gene>
    <name evidence="3" type="ORF">BN1204_025750</name>
    <name evidence="2" type="ORF">NCLIV_025750</name>
</gene>
<feature type="compositionally biased region" description="Polar residues" evidence="1">
    <location>
        <begin position="1340"/>
        <end position="1357"/>
    </location>
</feature>
<feature type="compositionally biased region" description="Basic and acidic residues" evidence="1">
    <location>
        <begin position="899"/>
        <end position="921"/>
    </location>
</feature>
<feature type="region of interest" description="Disordered" evidence="1">
    <location>
        <begin position="44"/>
        <end position="77"/>
    </location>
</feature>
<feature type="region of interest" description="Disordered" evidence="1">
    <location>
        <begin position="726"/>
        <end position="747"/>
    </location>
</feature>
<reference evidence="4" key="3">
    <citation type="journal article" date="2012" name="PLoS Pathog.">
        <title>Comparative genomics of the apicomplexan parasites Toxoplasma gondii and Neospora caninum: Coccidia differing in host range and transmission strategy.</title>
        <authorList>
            <person name="Reid A.J."/>
            <person name="Vermont S.J."/>
            <person name="Cotton J.A."/>
            <person name="Harris D."/>
            <person name="Hill-Cawthorne G.A."/>
            <person name="Konen-Waisman S."/>
            <person name="Latham S.M."/>
            <person name="Mourier T."/>
            <person name="Norton R."/>
            <person name="Quail M.A."/>
            <person name="Sanders M."/>
            <person name="Shanmugam D."/>
            <person name="Sohal A."/>
            <person name="Wasmuth J.D."/>
            <person name="Brunk B."/>
            <person name="Grigg M.E."/>
            <person name="Howard J.C."/>
            <person name="Parkinson J."/>
            <person name="Roos D.S."/>
            <person name="Trees A.J."/>
            <person name="Berriman M."/>
            <person name="Pain A."/>
            <person name="Wastling J.M."/>
        </authorList>
    </citation>
    <scope>NUCLEOTIDE SEQUENCE [LARGE SCALE GENOMIC DNA]</scope>
    <source>
        <strain evidence="4">Liverpool</strain>
    </source>
</reference>
<feature type="compositionally biased region" description="Polar residues" evidence="1">
    <location>
        <begin position="1732"/>
        <end position="1742"/>
    </location>
</feature>
<feature type="compositionally biased region" description="Low complexity" evidence="1">
    <location>
        <begin position="1242"/>
        <end position="1251"/>
    </location>
</feature>
<feature type="region of interest" description="Disordered" evidence="1">
    <location>
        <begin position="849"/>
        <end position="921"/>
    </location>
</feature>
<feature type="region of interest" description="Disordered" evidence="1">
    <location>
        <begin position="1202"/>
        <end position="1372"/>
    </location>
</feature>
<reference evidence="2" key="2">
    <citation type="submission" date="2011-03" db="EMBL/GenBank/DDBJ databases">
        <title>Comparative genomics and transcriptomics of Neospora caninum and Toxoplasma gondii.</title>
        <authorList>
            <person name="Reid A.J."/>
            <person name="Sohal A."/>
            <person name="Harris D."/>
            <person name="Quail M."/>
            <person name="Sanders M."/>
            <person name="Berriman M."/>
            <person name="Wastling J.M."/>
            <person name="Pain A."/>
        </authorList>
    </citation>
    <scope>NUCLEOTIDE SEQUENCE</scope>
    <source>
        <strain evidence="2">Liverpool</strain>
    </source>
</reference>
<evidence type="ECO:0000313" key="3">
    <source>
        <dbReference type="EMBL" id="CEL66769.1"/>
    </source>
</evidence>
<dbReference type="VEuPathDB" id="ToxoDB:NCLIV_025750"/>
<feature type="compositionally biased region" description="Polar residues" evidence="1">
    <location>
        <begin position="1141"/>
        <end position="1156"/>
    </location>
</feature>
<feature type="compositionally biased region" description="Basic and acidic residues" evidence="1">
    <location>
        <begin position="1321"/>
        <end position="1335"/>
    </location>
</feature>
<feature type="compositionally biased region" description="Polar residues" evidence="1">
    <location>
        <begin position="443"/>
        <end position="452"/>
    </location>
</feature>
<feature type="compositionally biased region" description="Low complexity" evidence="1">
    <location>
        <begin position="1545"/>
        <end position="1560"/>
    </location>
</feature>
<feature type="region of interest" description="Disordered" evidence="1">
    <location>
        <begin position="1406"/>
        <end position="1584"/>
    </location>
</feature>
<name>F0VGE3_NEOCL</name>
<dbReference type="eggNOG" id="ENOG502QZIJ">
    <property type="taxonomic scope" value="Eukaryota"/>
</dbReference>
<feature type="compositionally biased region" description="Low complexity" evidence="1">
    <location>
        <begin position="1573"/>
        <end position="1584"/>
    </location>
</feature>
<organism evidence="2 4">
    <name type="scientific">Neospora caninum (strain Liverpool)</name>
    <dbReference type="NCBI Taxonomy" id="572307"/>
    <lineage>
        <taxon>Eukaryota</taxon>
        <taxon>Sar</taxon>
        <taxon>Alveolata</taxon>
        <taxon>Apicomplexa</taxon>
        <taxon>Conoidasida</taxon>
        <taxon>Coccidia</taxon>
        <taxon>Eucoccidiorida</taxon>
        <taxon>Eimeriorina</taxon>
        <taxon>Sarcocystidae</taxon>
        <taxon>Neospora</taxon>
    </lineage>
</organism>
<dbReference type="InParanoid" id="F0VGE3"/>
<reference evidence="2" key="1">
    <citation type="submission" date="2011-02" db="EMBL/GenBank/DDBJ databases">
        <authorList>
            <person name="Aslett M."/>
        </authorList>
    </citation>
    <scope>NUCLEOTIDE SEQUENCE</scope>
    <source>
        <strain evidence="2">Liverpool</strain>
    </source>
</reference>
<dbReference type="EMBL" id="LN714482">
    <property type="protein sequence ID" value="CEL66769.1"/>
    <property type="molecule type" value="Genomic_DNA"/>
</dbReference>